<dbReference type="GO" id="GO:0060271">
    <property type="term" value="P:cilium assembly"/>
    <property type="evidence" value="ECO:0007669"/>
    <property type="project" value="TreeGrafter"/>
</dbReference>
<keyword evidence="3" id="KW-0436">Ligase</keyword>
<protein>
    <recommendedName>
        <fullName evidence="8">Tubulin--tyrosine ligase-like protein 9</fullName>
    </recommendedName>
</protein>
<dbReference type="Proteomes" id="UP000708208">
    <property type="component" value="Unassembled WGS sequence"/>
</dbReference>
<sequence length="130" mass="14926">MELWDTLIYPGMKKAILGVLMASHESLFNTRKNAFELYGADFMLADDLSPWLIEINSVPLMSNATETYRKMSSQVMEDTVKVIFDRQEKPNADTGMFELIYKQNPFKFLPVITPDILIRGKILQDEDDDG</sequence>
<dbReference type="GO" id="GO:0015630">
    <property type="term" value="C:microtubule cytoskeleton"/>
    <property type="evidence" value="ECO:0007669"/>
    <property type="project" value="TreeGrafter"/>
</dbReference>
<evidence type="ECO:0000256" key="3">
    <source>
        <dbReference type="ARBA" id="ARBA00022598"/>
    </source>
</evidence>
<dbReference type="InterPro" id="IPR051437">
    <property type="entry name" value="TTLL_monoglycylase"/>
</dbReference>
<dbReference type="GO" id="GO:0005930">
    <property type="term" value="C:axoneme"/>
    <property type="evidence" value="ECO:0007669"/>
    <property type="project" value="TreeGrafter"/>
</dbReference>
<dbReference type="GO" id="GO:0005524">
    <property type="term" value="F:ATP binding"/>
    <property type="evidence" value="ECO:0007669"/>
    <property type="project" value="UniProtKB-KW"/>
</dbReference>
<reference evidence="6" key="1">
    <citation type="submission" date="2021-06" db="EMBL/GenBank/DDBJ databases">
        <authorList>
            <person name="Hodson N. C."/>
            <person name="Mongue J. A."/>
            <person name="Jaron S. K."/>
        </authorList>
    </citation>
    <scope>NUCLEOTIDE SEQUENCE</scope>
</reference>
<dbReference type="AlphaFoldDB" id="A0A8J2L3A4"/>
<keyword evidence="4" id="KW-0547">Nucleotide-binding</keyword>
<evidence type="ECO:0000256" key="5">
    <source>
        <dbReference type="ARBA" id="ARBA00022840"/>
    </source>
</evidence>
<dbReference type="PANTHER" id="PTHR45870:SF2">
    <property type="entry name" value="TUBULIN MONOGLYCYLASE TTLL3"/>
    <property type="match status" value="1"/>
</dbReference>
<proteinExistence type="predicted"/>
<dbReference type="OrthoDB" id="202825at2759"/>
<dbReference type="PANTHER" id="PTHR45870">
    <property type="entry name" value="TUBULIN MONOGLYCYLASE TTLL3"/>
    <property type="match status" value="1"/>
</dbReference>
<dbReference type="PROSITE" id="PS51221">
    <property type="entry name" value="TTL"/>
    <property type="match status" value="1"/>
</dbReference>
<dbReference type="Pfam" id="PF03133">
    <property type="entry name" value="TTL"/>
    <property type="match status" value="1"/>
</dbReference>
<evidence type="ECO:0000313" key="6">
    <source>
        <dbReference type="EMBL" id="CAG7827972.1"/>
    </source>
</evidence>
<keyword evidence="5" id="KW-0067">ATP-binding</keyword>
<comment type="subcellular location">
    <subcellularLocation>
        <location evidence="1">Cytoplasm</location>
    </subcellularLocation>
</comment>
<dbReference type="GO" id="GO:0070736">
    <property type="term" value="F:protein-glycine ligase activity, initiating"/>
    <property type="evidence" value="ECO:0007669"/>
    <property type="project" value="TreeGrafter"/>
</dbReference>
<dbReference type="InterPro" id="IPR004344">
    <property type="entry name" value="TTL/TTLL_fam"/>
</dbReference>
<dbReference type="EMBL" id="CAJVCH010545583">
    <property type="protein sequence ID" value="CAG7827972.1"/>
    <property type="molecule type" value="Genomic_DNA"/>
</dbReference>
<evidence type="ECO:0000256" key="4">
    <source>
        <dbReference type="ARBA" id="ARBA00022741"/>
    </source>
</evidence>
<name>A0A8J2L3A4_9HEXA</name>
<evidence type="ECO:0000256" key="1">
    <source>
        <dbReference type="ARBA" id="ARBA00004496"/>
    </source>
</evidence>
<dbReference type="GO" id="GO:0003341">
    <property type="term" value="P:cilium movement"/>
    <property type="evidence" value="ECO:0007669"/>
    <property type="project" value="TreeGrafter"/>
</dbReference>
<keyword evidence="7" id="KW-1185">Reference proteome</keyword>
<accession>A0A8J2L3A4</accession>
<evidence type="ECO:0000256" key="2">
    <source>
        <dbReference type="ARBA" id="ARBA00022490"/>
    </source>
</evidence>
<keyword evidence="2" id="KW-0963">Cytoplasm</keyword>
<gene>
    <name evidence="6" type="ORF">AFUS01_LOCUS37926</name>
</gene>
<evidence type="ECO:0000313" key="7">
    <source>
        <dbReference type="Proteomes" id="UP000708208"/>
    </source>
</evidence>
<evidence type="ECO:0008006" key="8">
    <source>
        <dbReference type="Google" id="ProtNLM"/>
    </source>
</evidence>
<organism evidence="6 7">
    <name type="scientific">Allacma fusca</name>
    <dbReference type="NCBI Taxonomy" id="39272"/>
    <lineage>
        <taxon>Eukaryota</taxon>
        <taxon>Metazoa</taxon>
        <taxon>Ecdysozoa</taxon>
        <taxon>Arthropoda</taxon>
        <taxon>Hexapoda</taxon>
        <taxon>Collembola</taxon>
        <taxon>Symphypleona</taxon>
        <taxon>Sminthuridae</taxon>
        <taxon>Allacma</taxon>
    </lineage>
</organism>
<comment type="caution">
    <text evidence="6">The sequence shown here is derived from an EMBL/GenBank/DDBJ whole genome shotgun (WGS) entry which is preliminary data.</text>
</comment>